<evidence type="ECO:0000259" key="1">
    <source>
        <dbReference type="Pfam" id="PF07969"/>
    </source>
</evidence>
<dbReference type="AlphaFoldDB" id="A0A069E730"/>
<reference evidence="2 3" key="1">
    <citation type="journal article" date="2014" name="Antonie Van Leeuwenhoek">
        <title>Hyphomonas beringensis sp. nov. and Hyphomonas chukchiensis sp. nov., isolated from surface seawater of the Bering Sea and Chukchi Sea.</title>
        <authorList>
            <person name="Li C."/>
            <person name="Lai Q."/>
            <person name="Li G."/>
            <person name="Dong C."/>
            <person name="Wang J."/>
            <person name="Liao Y."/>
            <person name="Shao Z."/>
        </authorList>
    </citation>
    <scope>NUCLEOTIDE SEQUENCE [LARGE SCALE GENOMIC DNA]</scope>
    <source>
        <strain evidence="2 3">MHS-3</strain>
    </source>
</reference>
<dbReference type="Pfam" id="PF07969">
    <property type="entry name" value="Amidohydro_3"/>
    <property type="match status" value="1"/>
</dbReference>
<sequence length="610" mass="65997">MAHEEYGCPCCQAGLGNLFAYNPADATAAEIRILPIGRRKFMAGASALASTAATTACGTSFFSEAPIAPEMETRTRIYTGGTIMTVDPGFSRPEAMAVKGNRILATGSLENVQAAAGEDADIIDLKGRTVMPGLIDPHTHILIGALMDQAMDYVGITRFSTTAEILDYIRHLDSERPENEWIVCRNYYPMLQAFEEPLGFSSLDKISGIRPIMVLNASGHIAYANRAAFKAAGVPDDVANPSGGEFVRDANGNLTGEMRNQTTYSKVLGARPSGAGSAPADAVLKTCERFASLGLTTVSELGLGGLLRGAGDWEVLKQAGATGRLSQRIRAYPMYVFDDAWDEAGLRPGEGDDLVRIAGYKLIADGSNQGFTGLQREPYYTVDSTGIAYMAPEELTALMRKRAAQGWQIAVHGNGDKAIDNILDAVEQVASEGIDVRSLRIRIEHCSILHDEQIERMKAHGVSASFLIGHVHYWGVAMRDRIFGPDKSRLLDRCASCERAGVGYTIHSDFFVTDPNPLHMIEMAVTRQSWKEPDFALAPEECASRETAIRAMTSEAAWQLGSDHEIGSLEPGKFADYVILDGDPSSVPADEIKNIKVLETWMGGAQTFQA</sequence>
<dbReference type="RefSeq" id="WP_035570739.1">
    <property type="nucleotide sequence ID" value="NZ_ARYH01000001.1"/>
</dbReference>
<dbReference type="InterPro" id="IPR033932">
    <property type="entry name" value="YtcJ-like"/>
</dbReference>
<dbReference type="SUPFAM" id="SSF51556">
    <property type="entry name" value="Metallo-dependent hydrolases"/>
    <property type="match status" value="1"/>
</dbReference>
<feature type="domain" description="Amidohydrolase 3" evidence="1">
    <location>
        <begin position="121"/>
        <end position="607"/>
    </location>
</feature>
<dbReference type="CDD" id="cd01300">
    <property type="entry name" value="YtcJ_like"/>
    <property type="match status" value="1"/>
</dbReference>
<comment type="caution">
    <text evidence="2">The sequence shown here is derived from an EMBL/GenBank/DDBJ whole genome shotgun (WGS) entry which is preliminary data.</text>
</comment>
<name>A0A069E730_9PROT</name>
<dbReference type="PANTHER" id="PTHR22642">
    <property type="entry name" value="IMIDAZOLONEPROPIONASE"/>
    <property type="match status" value="1"/>
</dbReference>
<dbReference type="PANTHER" id="PTHR22642:SF2">
    <property type="entry name" value="PROTEIN LONG AFTER FAR-RED 3"/>
    <property type="match status" value="1"/>
</dbReference>
<dbReference type="PATRIC" id="fig|1280949.3.peg.1953"/>
<dbReference type="Gene3D" id="3.20.20.140">
    <property type="entry name" value="Metal-dependent hydrolases"/>
    <property type="match status" value="1"/>
</dbReference>
<dbReference type="STRING" id="1280949.HAD_09560"/>
<evidence type="ECO:0000313" key="3">
    <source>
        <dbReference type="Proteomes" id="UP000027446"/>
    </source>
</evidence>
<organism evidence="2 3">
    <name type="scientific">Hyphomonas adhaerens MHS-3</name>
    <dbReference type="NCBI Taxonomy" id="1280949"/>
    <lineage>
        <taxon>Bacteria</taxon>
        <taxon>Pseudomonadati</taxon>
        <taxon>Pseudomonadota</taxon>
        <taxon>Alphaproteobacteria</taxon>
        <taxon>Hyphomonadales</taxon>
        <taxon>Hyphomonadaceae</taxon>
        <taxon>Hyphomonas</taxon>
    </lineage>
</organism>
<evidence type="ECO:0000313" key="2">
    <source>
        <dbReference type="EMBL" id="KCZ85923.1"/>
    </source>
</evidence>
<dbReference type="SUPFAM" id="SSF51338">
    <property type="entry name" value="Composite domain of metallo-dependent hydrolases"/>
    <property type="match status" value="1"/>
</dbReference>
<protein>
    <recommendedName>
        <fullName evidence="1">Amidohydrolase 3 domain-containing protein</fullName>
    </recommendedName>
</protein>
<proteinExistence type="predicted"/>
<accession>A0A069E730</accession>
<gene>
    <name evidence="2" type="ORF">HAD_09560</name>
</gene>
<dbReference type="Gene3D" id="3.10.310.70">
    <property type="match status" value="1"/>
</dbReference>
<dbReference type="InterPro" id="IPR011059">
    <property type="entry name" value="Metal-dep_hydrolase_composite"/>
</dbReference>
<dbReference type="EMBL" id="ARYH01000001">
    <property type="protein sequence ID" value="KCZ85923.1"/>
    <property type="molecule type" value="Genomic_DNA"/>
</dbReference>
<dbReference type="OrthoDB" id="9811399at2"/>
<dbReference type="InterPro" id="IPR032466">
    <property type="entry name" value="Metal_Hydrolase"/>
</dbReference>
<dbReference type="Gene3D" id="2.30.40.10">
    <property type="entry name" value="Urease, subunit C, domain 1"/>
    <property type="match status" value="1"/>
</dbReference>
<dbReference type="GO" id="GO:0016810">
    <property type="term" value="F:hydrolase activity, acting on carbon-nitrogen (but not peptide) bonds"/>
    <property type="evidence" value="ECO:0007669"/>
    <property type="project" value="InterPro"/>
</dbReference>
<dbReference type="InterPro" id="IPR013108">
    <property type="entry name" value="Amidohydro_3"/>
</dbReference>
<dbReference type="Proteomes" id="UP000027446">
    <property type="component" value="Unassembled WGS sequence"/>
</dbReference>
<dbReference type="eggNOG" id="COG1574">
    <property type="taxonomic scope" value="Bacteria"/>
</dbReference>
<keyword evidence="3" id="KW-1185">Reference proteome</keyword>